<evidence type="ECO:0000313" key="2">
    <source>
        <dbReference type="Proteomes" id="UP000386466"/>
    </source>
</evidence>
<organism evidence="1 2">
    <name type="scientific">Lynx pardinus</name>
    <name type="common">Iberian lynx</name>
    <name type="synonym">Felis pardina</name>
    <dbReference type="NCBI Taxonomy" id="191816"/>
    <lineage>
        <taxon>Eukaryota</taxon>
        <taxon>Metazoa</taxon>
        <taxon>Chordata</taxon>
        <taxon>Craniata</taxon>
        <taxon>Vertebrata</taxon>
        <taxon>Euteleostomi</taxon>
        <taxon>Mammalia</taxon>
        <taxon>Eutheria</taxon>
        <taxon>Laurasiatheria</taxon>
        <taxon>Carnivora</taxon>
        <taxon>Feliformia</taxon>
        <taxon>Felidae</taxon>
        <taxon>Felinae</taxon>
        <taxon>Lynx</taxon>
    </lineage>
</organism>
<dbReference type="AlphaFoldDB" id="A0A485PHM6"/>
<accession>A0A485PHM6</accession>
<proteinExistence type="predicted"/>
<evidence type="ECO:0000313" key="1">
    <source>
        <dbReference type="EMBL" id="VFV45130.1"/>
    </source>
</evidence>
<dbReference type="Proteomes" id="UP000386466">
    <property type="component" value="Unassembled WGS sequence"/>
</dbReference>
<protein>
    <submittedName>
        <fullName evidence="1">Uncharacterized protein</fullName>
    </submittedName>
</protein>
<keyword evidence="2" id="KW-1185">Reference proteome</keyword>
<name>A0A485PHM6_LYNPA</name>
<sequence length="106" mass="11771">MAAEMLVCDPFEVPLGLSQFQDQFCQMAETQPYKVVVVMLMCSWLHSRTASDCMVWPYAIGGRQGGNVDIGRVQANILDLACYQIQVKPFGENSIQPNSQQKLGAQ</sequence>
<gene>
    <name evidence="1" type="ORF">LYPA_23C017013</name>
</gene>
<reference evidence="1 2" key="1">
    <citation type="submission" date="2019-01" db="EMBL/GenBank/DDBJ databases">
        <authorList>
            <person name="Alioto T."/>
            <person name="Alioto T."/>
        </authorList>
    </citation>
    <scope>NUCLEOTIDE SEQUENCE [LARGE SCALE GENOMIC DNA]</scope>
</reference>
<dbReference type="EMBL" id="CAAGRJ010036888">
    <property type="protein sequence ID" value="VFV45130.1"/>
    <property type="molecule type" value="Genomic_DNA"/>
</dbReference>